<sequence>MRRIKISTIPVLIAVFATFLTVGNPSRAEAVVGSDFDPGYIISDQAFFDSGSMGEGEVQRFLEAQMPRCAGANGQACLRDYSSSTFTRAAVGANHCGAYEGAASERASRIIAKVAQACGISPRVLLVMLQKEQGLVTAASPTERQYRVAMGYGCPDTAPCDAQFYGFYNQVYKAAWQFRQYAQRPTNWRYRIGNVAVQYHPNAACGAPVVNIRNQATANLYNYTPYQPNAAALNNLRGSGDACSSYGNRNFWVFYNDWFGSPTGPVSPLGSIDLISTSPGQVRVGGWAFDPNSKNPIDTHIYINGVGYILTASQPRPDLPPVFGDIGPNHGFDGTFPTTTGGAQEVCVYGINIGPGSNTLIGCRTVQGMSGSPIGNVEAVSSARGSISVSGWAIDPDSVGAVSMHVYVDSQGSAHDANQDRADVGAAYPAYGSGHGFNVSIPASSGTHNVCVYGINVGAGSNRLFGCWTATVATGSPTGVVEAITSSPGAVSVSGWALDPDTADPIPVHVYVGSQGKAVLAEGARPDIARAFPGYGERHGFNVVMPAAPGASDVCAYAINVGGGVNRLLSCTRVTGMSGSPVGVIDYVARNGNDVQVGGWAFDPDTADPIVLTIEVDGVRTDITGNGSRPDVGSAYPAYGPNHGYSATIPTTPGSHNVCVTARNVSNGTDVRLGCRQLAG</sequence>
<reference evidence="1 2" key="1">
    <citation type="submission" date="2017-11" db="EMBL/GenBank/DDBJ databases">
        <title>Genomic Encyclopedia of Archaeal and Bacterial Type Strains, Phase II (KMG-II): From Individual Species to Whole Genera.</title>
        <authorList>
            <person name="Goeker M."/>
        </authorList>
    </citation>
    <scope>NUCLEOTIDE SEQUENCE [LARGE SCALE GENOMIC DNA]</scope>
    <source>
        <strain evidence="1 2">DSM 27393</strain>
    </source>
</reference>
<comment type="caution">
    <text evidence="1">The sequence shown here is derived from an EMBL/GenBank/DDBJ whole genome shotgun (WGS) entry which is preliminary data.</text>
</comment>
<evidence type="ECO:0008006" key="3">
    <source>
        <dbReference type="Google" id="ProtNLM"/>
    </source>
</evidence>
<evidence type="ECO:0000313" key="1">
    <source>
        <dbReference type="EMBL" id="PJJ71223.1"/>
    </source>
</evidence>
<accession>A0A2M9CH27</accession>
<dbReference type="EMBL" id="PGFF01000001">
    <property type="protein sequence ID" value="PJJ71223.1"/>
    <property type="molecule type" value="Genomic_DNA"/>
</dbReference>
<dbReference type="OrthoDB" id="9764271at2"/>
<dbReference type="RefSeq" id="WP_157802208.1">
    <property type="nucleotide sequence ID" value="NZ_PGFF01000001.1"/>
</dbReference>
<name>A0A2M9CH27_9MICO</name>
<organism evidence="1 2">
    <name type="scientific">Diaminobutyricimonas aerilata</name>
    <dbReference type="NCBI Taxonomy" id="1162967"/>
    <lineage>
        <taxon>Bacteria</taxon>
        <taxon>Bacillati</taxon>
        <taxon>Actinomycetota</taxon>
        <taxon>Actinomycetes</taxon>
        <taxon>Micrococcales</taxon>
        <taxon>Microbacteriaceae</taxon>
        <taxon>Diaminobutyricimonas</taxon>
    </lineage>
</organism>
<gene>
    <name evidence="1" type="ORF">CLV46_0765</name>
</gene>
<protein>
    <recommendedName>
        <fullName evidence="3">Hemagglutinin</fullName>
    </recommendedName>
</protein>
<keyword evidence="2" id="KW-1185">Reference proteome</keyword>
<dbReference type="Proteomes" id="UP000228758">
    <property type="component" value="Unassembled WGS sequence"/>
</dbReference>
<proteinExistence type="predicted"/>
<dbReference type="AlphaFoldDB" id="A0A2M9CH27"/>
<evidence type="ECO:0000313" key="2">
    <source>
        <dbReference type="Proteomes" id="UP000228758"/>
    </source>
</evidence>